<dbReference type="InterPro" id="IPR029058">
    <property type="entry name" value="AB_hydrolase_fold"/>
</dbReference>
<sequence>MASVPPTLTKVALTDHRLPTLAPPRAWNPDGIRARCRSKGANVTVMPILQHDRGRAYYRYWPAAAPHAAVIFLHGFGEHTGLYHRYAFGLNAVGIDLWAIDQFGHGLTGGERGDFGSIEISSALADAITDLAERQRPGLPLIAQGHSFGSVVTLCRLLDNPDRYRAGIISGAPLAPIPELLDGDGSFDLDPAWLSADPFYLDSLENDPLAFVDANGSVLSRELVTAWDRLGSQLSNLAVPTLAVHGEADPIAPVGPVRAYAQQIERLQLKTFAGARHDILNETVHREVAAAVIEFVDAQLCSQLKP</sequence>
<evidence type="ECO:0000313" key="3">
    <source>
        <dbReference type="Proteomes" id="UP000554965"/>
    </source>
</evidence>
<dbReference type="Proteomes" id="UP000554965">
    <property type="component" value="Unassembled WGS sequence"/>
</dbReference>
<dbReference type="SUPFAM" id="SSF53474">
    <property type="entry name" value="alpha/beta-Hydrolases"/>
    <property type="match status" value="1"/>
</dbReference>
<dbReference type="PANTHER" id="PTHR11614">
    <property type="entry name" value="PHOSPHOLIPASE-RELATED"/>
    <property type="match status" value="1"/>
</dbReference>
<evidence type="ECO:0000259" key="1">
    <source>
        <dbReference type="Pfam" id="PF12146"/>
    </source>
</evidence>
<dbReference type="InterPro" id="IPR051044">
    <property type="entry name" value="MAG_DAG_Lipase"/>
</dbReference>
<dbReference type="GO" id="GO:0047372">
    <property type="term" value="F:monoacylglycerol lipase activity"/>
    <property type="evidence" value="ECO:0007669"/>
    <property type="project" value="UniProtKB-EC"/>
</dbReference>
<dbReference type="AlphaFoldDB" id="A0A7Z7NAP3"/>
<dbReference type="InterPro" id="IPR022742">
    <property type="entry name" value="Hydrolase_4"/>
</dbReference>
<accession>A0A7Z7NAP3</accession>
<keyword evidence="3" id="KW-1185">Reference proteome</keyword>
<keyword evidence="2" id="KW-0378">Hydrolase</keyword>
<dbReference type="Pfam" id="PF12146">
    <property type="entry name" value="Hydrolase_4"/>
    <property type="match status" value="1"/>
</dbReference>
<organism evidence="2 3">
    <name type="scientific">Mycobacterium simulans</name>
    <dbReference type="NCBI Taxonomy" id="627089"/>
    <lineage>
        <taxon>Bacteria</taxon>
        <taxon>Bacillati</taxon>
        <taxon>Actinomycetota</taxon>
        <taxon>Actinomycetes</taxon>
        <taxon>Mycobacteriales</taxon>
        <taxon>Mycobacteriaceae</taxon>
        <taxon>Mycobacterium</taxon>
    </lineage>
</organism>
<dbReference type="Gene3D" id="3.40.50.1820">
    <property type="entry name" value="alpha/beta hydrolase"/>
    <property type="match status" value="1"/>
</dbReference>
<comment type="caution">
    <text evidence="2">The sequence shown here is derived from an EMBL/GenBank/DDBJ whole genome shotgun (WGS) entry which is preliminary data.</text>
</comment>
<gene>
    <name evidence="2" type="ORF">MSIMFB_03537</name>
</gene>
<evidence type="ECO:0000313" key="2">
    <source>
        <dbReference type="EMBL" id="SOJ56061.1"/>
    </source>
</evidence>
<dbReference type="EC" id="3.1.1.23" evidence="2"/>
<reference evidence="2 3" key="1">
    <citation type="submission" date="2017-10" db="EMBL/GenBank/DDBJ databases">
        <authorList>
            <consortium name="Urmite Genomes"/>
        </authorList>
    </citation>
    <scope>NUCLEOTIDE SEQUENCE [LARGE SCALE GENOMIC DNA]</scope>
    <source>
        <strain evidence="2 3">FB-527</strain>
    </source>
</reference>
<feature type="domain" description="Serine aminopeptidase S33" evidence="1">
    <location>
        <begin position="65"/>
        <end position="283"/>
    </location>
</feature>
<dbReference type="EMBL" id="OCTY01000002">
    <property type="protein sequence ID" value="SOJ56061.1"/>
    <property type="molecule type" value="Genomic_DNA"/>
</dbReference>
<proteinExistence type="predicted"/>
<name>A0A7Z7NAP3_9MYCO</name>
<protein>
    <submittedName>
        <fullName evidence="2">Monoacylglycerol lipase</fullName>
        <ecNumber evidence="2">3.1.1.23</ecNumber>
    </submittedName>
</protein>